<reference evidence="2" key="1">
    <citation type="submission" date="2022-08" db="EMBL/GenBank/DDBJ databases">
        <authorList>
            <person name="Kallberg Y."/>
            <person name="Tangrot J."/>
            <person name="Rosling A."/>
        </authorList>
    </citation>
    <scope>NUCLEOTIDE SEQUENCE</scope>
    <source>
        <strain evidence="2">Wild A</strain>
    </source>
</reference>
<gene>
    <name evidence="2" type="ORF">FWILDA_LOCUS14875</name>
</gene>
<organism evidence="2 3">
    <name type="scientific">Funneliformis geosporum</name>
    <dbReference type="NCBI Taxonomy" id="1117311"/>
    <lineage>
        <taxon>Eukaryota</taxon>
        <taxon>Fungi</taxon>
        <taxon>Fungi incertae sedis</taxon>
        <taxon>Mucoromycota</taxon>
        <taxon>Glomeromycotina</taxon>
        <taxon>Glomeromycetes</taxon>
        <taxon>Glomerales</taxon>
        <taxon>Glomeraceae</taxon>
        <taxon>Funneliformis</taxon>
    </lineage>
</organism>
<dbReference type="AlphaFoldDB" id="A0A9W4T1D0"/>
<keyword evidence="1" id="KW-1133">Transmembrane helix</keyword>
<accession>A0A9W4T1D0</accession>
<evidence type="ECO:0000313" key="3">
    <source>
        <dbReference type="Proteomes" id="UP001153678"/>
    </source>
</evidence>
<name>A0A9W4T1D0_9GLOM</name>
<evidence type="ECO:0000313" key="2">
    <source>
        <dbReference type="EMBL" id="CAI2191037.1"/>
    </source>
</evidence>
<dbReference type="Proteomes" id="UP001153678">
    <property type="component" value="Unassembled WGS sequence"/>
</dbReference>
<sequence length="348" mass="41023">FGVYGIYQVTNFTMFINMENIVMIEPKTNVSFPGCVICPESNVPNFIGPTIEKDNLIDPPFSITCGKSTCMGLILLRENAEFTQPICNKLIQRSNSGCLKFRPNKEKWKMDGREEYEDNKFRERESSKSFFYFNILPKNGLTPDEIPTIYFDQYNDTEKNYLAENYKGNFFQYYMQTIITTGERTILEFPVIHRFLSTFLMGQLSSRPDNTSVEISVNQKFIPLRQPFFNGRLKTQFVIMPGKRFTREEMENYEYQSISIVLRFGVFYGAIAAIYFFLFAMYKVMFQKVVFRCWPFRRSFKKHLVTSFVSAAGVPLGENINDRDYYLDSYYLDVTKRRYYNNEYVITN</sequence>
<proteinExistence type="predicted"/>
<feature type="non-terminal residue" evidence="2">
    <location>
        <position position="348"/>
    </location>
</feature>
<protein>
    <submittedName>
        <fullName evidence="2">8780_t:CDS:1</fullName>
    </submittedName>
</protein>
<keyword evidence="1" id="KW-0812">Transmembrane</keyword>
<keyword evidence="1" id="KW-0472">Membrane</keyword>
<evidence type="ECO:0000256" key="1">
    <source>
        <dbReference type="SAM" id="Phobius"/>
    </source>
</evidence>
<feature type="transmembrane region" description="Helical" evidence="1">
    <location>
        <begin position="260"/>
        <end position="282"/>
    </location>
</feature>
<keyword evidence="3" id="KW-1185">Reference proteome</keyword>
<dbReference type="OrthoDB" id="2411686at2759"/>
<comment type="caution">
    <text evidence="2">The sequence shown here is derived from an EMBL/GenBank/DDBJ whole genome shotgun (WGS) entry which is preliminary data.</text>
</comment>
<dbReference type="EMBL" id="CAMKVN010007043">
    <property type="protein sequence ID" value="CAI2191037.1"/>
    <property type="molecule type" value="Genomic_DNA"/>
</dbReference>